<dbReference type="InterPro" id="IPR016032">
    <property type="entry name" value="Sig_transdc_resp-reg_C-effctor"/>
</dbReference>
<dbReference type="EMBL" id="SLWM01000019">
    <property type="protein sequence ID" value="TCO14987.1"/>
    <property type="molecule type" value="Genomic_DNA"/>
</dbReference>
<dbReference type="SMART" id="SM01043">
    <property type="entry name" value="BTAD"/>
    <property type="match status" value="1"/>
</dbReference>
<evidence type="ECO:0000256" key="2">
    <source>
        <dbReference type="ARBA" id="ARBA00023125"/>
    </source>
</evidence>
<keyword evidence="7" id="KW-1185">Reference proteome</keyword>
<dbReference type="InterPro" id="IPR001867">
    <property type="entry name" value="OmpR/PhoB-type_DNA-bd"/>
</dbReference>
<evidence type="ECO:0000313" key="6">
    <source>
        <dbReference type="EMBL" id="TCO14987.1"/>
    </source>
</evidence>
<dbReference type="Proteomes" id="UP000295818">
    <property type="component" value="Unassembled WGS sequence"/>
</dbReference>
<proteinExistence type="inferred from homology"/>
<evidence type="ECO:0000259" key="5">
    <source>
        <dbReference type="PROSITE" id="PS51755"/>
    </source>
</evidence>
<dbReference type="PROSITE" id="PS51755">
    <property type="entry name" value="OMPR_PHOB"/>
    <property type="match status" value="1"/>
</dbReference>
<feature type="region of interest" description="Disordered" evidence="4">
    <location>
        <begin position="1"/>
        <end position="24"/>
    </location>
</feature>
<accession>A0ABY2BCA0</accession>
<dbReference type="PANTHER" id="PTHR35807">
    <property type="entry name" value="TRANSCRIPTIONAL REGULATOR REDD-RELATED"/>
    <property type="match status" value="1"/>
</dbReference>
<dbReference type="SUPFAM" id="SSF46894">
    <property type="entry name" value="C-terminal effector domain of the bipartite response regulators"/>
    <property type="match status" value="1"/>
</dbReference>
<comment type="similarity">
    <text evidence="1">Belongs to the AfsR/DnrI/RedD regulatory family.</text>
</comment>
<feature type="region of interest" description="Disordered" evidence="4">
    <location>
        <begin position="679"/>
        <end position="698"/>
    </location>
</feature>
<evidence type="ECO:0000256" key="3">
    <source>
        <dbReference type="PROSITE-ProRule" id="PRU01091"/>
    </source>
</evidence>
<keyword evidence="2 3" id="KW-0238">DNA-binding</keyword>
<dbReference type="InterPro" id="IPR027417">
    <property type="entry name" value="P-loop_NTPase"/>
</dbReference>
<dbReference type="InterPro" id="IPR011990">
    <property type="entry name" value="TPR-like_helical_dom_sf"/>
</dbReference>
<dbReference type="InterPro" id="IPR005158">
    <property type="entry name" value="BTAD"/>
</dbReference>
<dbReference type="InterPro" id="IPR051677">
    <property type="entry name" value="AfsR-DnrI-RedD_regulator"/>
</dbReference>
<dbReference type="Gene3D" id="1.25.40.10">
    <property type="entry name" value="Tetratricopeptide repeat domain"/>
    <property type="match status" value="1"/>
</dbReference>
<sequence>MGSVVFREKVRRPEPSGLSRDRLERPLLDEAGPSVCLLLAPAGSGKTTLLGQVAATPHRPTAWYRARPEDRSEDALVQHVTEALSVVLPNALAPSTTVDQLIVATESGVPSPAQLIVDDVHELAGSPAEAALERFLEFRPRHLRLLLGSRRPLALNTPRLIVSGDLLELDSDDLRFRSWEVEELFRSVYRQPLSPEAAAALTRRTGGWAAGLQLFHLATMGKSSTERIRAATELGGRSRLVRAYLTRNVLAGLAPERRNFLLITSALGRLTGPLCDELLEQTGSSAVLEELETLQFFTTSTDDGSTYRYHQVLQTHLEGLLIDELGAAASREIHSRSGHLLEKAGYPREAMRAHALADDWASVARLLQQGNTVAHDWVARSGLPDDDPWLALARARRLFRSGAVDAAVAAYRDAEAMLDDPEFQARCADERAQAEVWMTQPPQATPVRRTGQVIRQATKRLPGLGPGPQAAPGDPLAAGTIALLGGRFDLARECLTPVAADPAMRQAGRLWAAIAVVVTDLAVGNWSHAEVPLEEIALSAELEELPWLARIARGLQAAVLLATRPEDWRPDGCASLVDECTRDGDRWGSLLMAIFIGTAQLKAGQDQAAIEWLRRAATAAENLEAHALQAWAFTLGSVAMARLRHPNTAVQLKGAEGLIRSAAVTGAYRLLDHARQLADEDSSTNEVPATTPPSAVPERSGCVLRTLGGFEVVLNGKPVAWPPLRPRARALLLLLAIHQGKDLHRERLIDALWPDAPADAGPHRLQVAASNVRQSLAAVGLGDQAVQRNGDAYRLVLPGTWIDLTEFETRLRRARRSGTLADWSGVLDLYVGELLPEVGAAEWVLAERDRYRLAAADAAVQVAGLATDAQALRAAHRAVDLDPLRDSSWLLLADLQEAQGDPTAAAATRREHARICAELAAPVSPRVRPVRDGSRVQA</sequence>
<reference evidence="6 7" key="1">
    <citation type="journal article" date="2015" name="Stand. Genomic Sci.">
        <title>Genomic Encyclopedia of Bacterial and Archaeal Type Strains, Phase III: the genomes of soil and plant-associated and newly described type strains.</title>
        <authorList>
            <person name="Whitman W.B."/>
            <person name="Woyke T."/>
            <person name="Klenk H.P."/>
            <person name="Zhou Y."/>
            <person name="Lilburn T.G."/>
            <person name="Beck B.J."/>
            <person name="De Vos P."/>
            <person name="Vandamme P."/>
            <person name="Eisen J.A."/>
            <person name="Garrity G."/>
            <person name="Hugenholtz P."/>
            <person name="Kyrpides N.C."/>
        </authorList>
    </citation>
    <scope>NUCLEOTIDE SEQUENCE [LARGE SCALE GENOMIC DNA]</scope>
    <source>
        <strain evidence="6 7">VKM Ac-2538</strain>
    </source>
</reference>
<dbReference type="SUPFAM" id="SSF48452">
    <property type="entry name" value="TPR-like"/>
    <property type="match status" value="1"/>
</dbReference>
<dbReference type="SUPFAM" id="SSF52540">
    <property type="entry name" value="P-loop containing nucleoside triphosphate hydrolases"/>
    <property type="match status" value="1"/>
</dbReference>
<evidence type="ECO:0000256" key="4">
    <source>
        <dbReference type="SAM" id="MobiDB-lite"/>
    </source>
</evidence>
<dbReference type="Gene3D" id="1.10.10.10">
    <property type="entry name" value="Winged helix-like DNA-binding domain superfamily/Winged helix DNA-binding domain"/>
    <property type="match status" value="1"/>
</dbReference>
<dbReference type="InterPro" id="IPR036388">
    <property type="entry name" value="WH-like_DNA-bd_sf"/>
</dbReference>
<protein>
    <submittedName>
        <fullName evidence="6">Transcriptional regulator</fullName>
    </submittedName>
</protein>
<dbReference type="Pfam" id="PF25873">
    <property type="entry name" value="WHD_MalT"/>
    <property type="match status" value="1"/>
</dbReference>
<comment type="caution">
    <text evidence="6">The sequence shown here is derived from an EMBL/GenBank/DDBJ whole genome shotgun (WGS) entry which is preliminary data.</text>
</comment>
<feature type="DNA-binding region" description="OmpR/PhoB-type" evidence="3">
    <location>
        <begin position="694"/>
        <end position="797"/>
    </location>
</feature>
<evidence type="ECO:0000313" key="7">
    <source>
        <dbReference type="Proteomes" id="UP000295818"/>
    </source>
</evidence>
<name>A0ABY2BCA0_9ACTN</name>
<feature type="domain" description="OmpR/PhoB-type" evidence="5">
    <location>
        <begin position="694"/>
        <end position="797"/>
    </location>
</feature>
<dbReference type="SMART" id="SM00862">
    <property type="entry name" value="Trans_reg_C"/>
    <property type="match status" value="1"/>
</dbReference>
<organism evidence="6 7">
    <name type="scientific">Kribbella orskensis</name>
    <dbReference type="NCBI Taxonomy" id="2512216"/>
    <lineage>
        <taxon>Bacteria</taxon>
        <taxon>Bacillati</taxon>
        <taxon>Actinomycetota</taxon>
        <taxon>Actinomycetes</taxon>
        <taxon>Propionibacteriales</taxon>
        <taxon>Kribbellaceae</taxon>
        <taxon>Kribbella</taxon>
    </lineage>
</organism>
<dbReference type="InterPro" id="IPR059106">
    <property type="entry name" value="WHD_MalT"/>
</dbReference>
<gene>
    <name evidence="6" type="ORF">EV644_119100</name>
</gene>
<evidence type="ECO:0000256" key="1">
    <source>
        <dbReference type="ARBA" id="ARBA00005820"/>
    </source>
</evidence>